<accession>A0A830C6C0</accession>
<evidence type="ECO:0000256" key="1">
    <source>
        <dbReference type="ARBA" id="ARBA00004613"/>
    </source>
</evidence>
<sequence>MTCLKLRTIFLFLFVISNLLHAFAIDDKKRCFLTPKVTVNIANKLSHNTQLLLHCASRNDDLGIQTIGVNNGFTWTFCTDSVWHSTVYHCNFKAGQKQQNIIAYEEARREHCKDNVCYWTARDDGIYFFEFKYFNWE</sequence>
<dbReference type="PANTHER" id="PTHR31232">
    <property type="match status" value="1"/>
</dbReference>
<protein>
    <recommendedName>
        <fullName evidence="6">S-protein homolog</fullName>
    </recommendedName>
</protein>
<gene>
    <name evidence="7" type="ORF">PHJA_001326400</name>
</gene>
<comment type="caution">
    <text evidence="7">The sequence shown here is derived from an EMBL/GenBank/DDBJ whole genome shotgun (WGS) entry which is preliminary data.</text>
</comment>
<dbReference type="OrthoDB" id="1848419at2759"/>
<keyword evidence="3 6" id="KW-0713">Self-incompatibility</keyword>
<keyword evidence="5 6" id="KW-0732">Signal</keyword>
<dbReference type="Proteomes" id="UP000653305">
    <property type="component" value="Unassembled WGS sequence"/>
</dbReference>
<proteinExistence type="inferred from homology"/>
<evidence type="ECO:0000313" key="7">
    <source>
        <dbReference type="EMBL" id="GFP91824.1"/>
    </source>
</evidence>
<dbReference type="PANTHER" id="PTHR31232:SF61">
    <property type="entry name" value="S-PROTEIN HOMOLOG"/>
    <property type="match status" value="1"/>
</dbReference>
<feature type="chain" id="PRO_5033102010" description="S-protein homolog" evidence="6">
    <location>
        <begin position="23"/>
        <end position="137"/>
    </location>
</feature>
<name>A0A830C6C0_9LAMI</name>
<evidence type="ECO:0000256" key="3">
    <source>
        <dbReference type="ARBA" id="ARBA00022471"/>
    </source>
</evidence>
<feature type="signal peptide" evidence="6">
    <location>
        <begin position="1"/>
        <end position="22"/>
    </location>
</feature>
<evidence type="ECO:0000256" key="4">
    <source>
        <dbReference type="ARBA" id="ARBA00022525"/>
    </source>
</evidence>
<dbReference type="Pfam" id="PF05938">
    <property type="entry name" value="Self-incomp_S1"/>
    <property type="match status" value="1"/>
</dbReference>
<keyword evidence="8" id="KW-1185">Reference proteome</keyword>
<reference evidence="7" key="1">
    <citation type="submission" date="2020-07" db="EMBL/GenBank/DDBJ databases">
        <title>Ethylene signaling mediates host invasion by parasitic plants.</title>
        <authorList>
            <person name="Yoshida S."/>
        </authorList>
    </citation>
    <scope>NUCLEOTIDE SEQUENCE</scope>
    <source>
        <strain evidence="7">Okayama</strain>
    </source>
</reference>
<evidence type="ECO:0000256" key="6">
    <source>
        <dbReference type="RuleBase" id="RU367044"/>
    </source>
</evidence>
<dbReference type="InterPro" id="IPR010264">
    <property type="entry name" value="Self-incomp_S1"/>
</dbReference>
<evidence type="ECO:0000256" key="2">
    <source>
        <dbReference type="ARBA" id="ARBA00005581"/>
    </source>
</evidence>
<comment type="subcellular location">
    <subcellularLocation>
        <location evidence="1 6">Secreted</location>
    </subcellularLocation>
</comment>
<dbReference type="EMBL" id="BMAC01000257">
    <property type="protein sequence ID" value="GFP91824.1"/>
    <property type="molecule type" value="Genomic_DNA"/>
</dbReference>
<dbReference type="GO" id="GO:0060320">
    <property type="term" value="P:rejection of self pollen"/>
    <property type="evidence" value="ECO:0007669"/>
    <property type="project" value="UniProtKB-KW"/>
</dbReference>
<keyword evidence="4 6" id="KW-0964">Secreted</keyword>
<evidence type="ECO:0000313" key="8">
    <source>
        <dbReference type="Proteomes" id="UP000653305"/>
    </source>
</evidence>
<comment type="similarity">
    <text evidence="2 6">Belongs to the plant self-incompatibility (S1) protein family.</text>
</comment>
<organism evidence="7 8">
    <name type="scientific">Phtheirospermum japonicum</name>
    <dbReference type="NCBI Taxonomy" id="374723"/>
    <lineage>
        <taxon>Eukaryota</taxon>
        <taxon>Viridiplantae</taxon>
        <taxon>Streptophyta</taxon>
        <taxon>Embryophyta</taxon>
        <taxon>Tracheophyta</taxon>
        <taxon>Spermatophyta</taxon>
        <taxon>Magnoliopsida</taxon>
        <taxon>eudicotyledons</taxon>
        <taxon>Gunneridae</taxon>
        <taxon>Pentapetalae</taxon>
        <taxon>asterids</taxon>
        <taxon>lamiids</taxon>
        <taxon>Lamiales</taxon>
        <taxon>Orobanchaceae</taxon>
        <taxon>Orobanchaceae incertae sedis</taxon>
        <taxon>Phtheirospermum</taxon>
    </lineage>
</organism>
<evidence type="ECO:0000256" key="5">
    <source>
        <dbReference type="ARBA" id="ARBA00022729"/>
    </source>
</evidence>
<dbReference type="GO" id="GO:0005576">
    <property type="term" value="C:extracellular region"/>
    <property type="evidence" value="ECO:0007669"/>
    <property type="project" value="UniProtKB-SubCell"/>
</dbReference>
<dbReference type="AlphaFoldDB" id="A0A830C6C0"/>